<evidence type="ECO:0000256" key="1">
    <source>
        <dbReference type="SAM" id="SignalP"/>
    </source>
</evidence>
<evidence type="ECO:0000313" key="3">
    <source>
        <dbReference type="Proteomes" id="UP001207654"/>
    </source>
</evidence>
<accession>A0ABT4AHS8</accession>
<reference evidence="2 3" key="1">
    <citation type="submission" date="2022-11" db="EMBL/GenBank/DDBJ databases">
        <title>Minimal conservation of predation-associated metabolite biosynthetic gene clusters underscores biosynthetic potential of Myxococcota including descriptions for ten novel species: Archangium lansinium sp. nov., Myxococcus landrumus sp. nov., Nannocystis bai.</title>
        <authorList>
            <person name="Ahearne A."/>
            <person name="Stevens C."/>
            <person name="Phillips K."/>
        </authorList>
    </citation>
    <scope>NUCLEOTIDE SEQUENCE [LARGE SCALE GENOMIC DNA]</scope>
    <source>
        <strain evidence="2 3">MIWBW</strain>
    </source>
</reference>
<keyword evidence="1" id="KW-0732">Signal</keyword>
<proteinExistence type="predicted"/>
<evidence type="ECO:0000313" key="2">
    <source>
        <dbReference type="EMBL" id="MCY1081237.1"/>
    </source>
</evidence>
<keyword evidence="3" id="KW-1185">Reference proteome</keyword>
<sequence>MKARSLGLLVLWAFASAGCVTDPATRMRQAEKENQRLTQELGETDRALQSVSAYTEELRSPGKAGRSFTMYYSPAALEQMASQLLPMRMAARNFHKQLQGEVIIERISDVRFGPLNTLTCRAEMRGDNIRYTGSVPKAYQAEVRKFQSGVAAGVVADLVVELSISSENALVARANATRTRLKANSNSQAEGMLRDAMNERVLRLPFAFDLTIQGGNAVPRRMVLTANHLAVTYAP</sequence>
<dbReference type="Proteomes" id="UP001207654">
    <property type="component" value="Unassembled WGS sequence"/>
</dbReference>
<dbReference type="RefSeq" id="WP_267539842.1">
    <property type="nucleotide sequence ID" value="NZ_JAPNKA010000001.1"/>
</dbReference>
<comment type="caution">
    <text evidence="2">The sequence shown here is derived from an EMBL/GenBank/DDBJ whole genome shotgun (WGS) entry which is preliminary data.</text>
</comment>
<feature type="chain" id="PRO_5046980020" description="Lipoprotein" evidence="1">
    <location>
        <begin position="18"/>
        <end position="235"/>
    </location>
</feature>
<protein>
    <recommendedName>
        <fullName evidence="4">Lipoprotein</fullName>
    </recommendedName>
</protein>
<gene>
    <name evidence="2" type="ORF">OV287_42975</name>
</gene>
<dbReference type="EMBL" id="JAPNKA010000001">
    <property type="protein sequence ID" value="MCY1081237.1"/>
    <property type="molecule type" value="Genomic_DNA"/>
</dbReference>
<name>A0ABT4AHS8_9BACT</name>
<evidence type="ECO:0008006" key="4">
    <source>
        <dbReference type="Google" id="ProtNLM"/>
    </source>
</evidence>
<feature type="signal peptide" evidence="1">
    <location>
        <begin position="1"/>
        <end position="17"/>
    </location>
</feature>
<dbReference type="PROSITE" id="PS51257">
    <property type="entry name" value="PROKAR_LIPOPROTEIN"/>
    <property type="match status" value="1"/>
</dbReference>
<organism evidence="2 3">
    <name type="scientific">Archangium lansingense</name>
    <dbReference type="NCBI Taxonomy" id="2995310"/>
    <lineage>
        <taxon>Bacteria</taxon>
        <taxon>Pseudomonadati</taxon>
        <taxon>Myxococcota</taxon>
        <taxon>Myxococcia</taxon>
        <taxon>Myxococcales</taxon>
        <taxon>Cystobacterineae</taxon>
        <taxon>Archangiaceae</taxon>
        <taxon>Archangium</taxon>
    </lineage>
</organism>